<dbReference type="AlphaFoldDB" id="A0A2T3JFL6"/>
<reference evidence="2 3" key="1">
    <citation type="submission" date="2018-01" db="EMBL/GenBank/DDBJ databases">
        <title>Whole genome sequencing of Histamine producing bacteria.</title>
        <authorList>
            <person name="Butler K."/>
        </authorList>
    </citation>
    <scope>NUCLEOTIDE SEQUENCE [LARGE SCALE GENOMIC DNA]</scope>
    <source>
        <strain evidence="2 3">JCM 12947</strain>
    </source>
</reference>
<accession>A0A2T3JFL6</accession>
<proteinExistence type="predicted"/>
<dbReference type="SUPFAM" id="SSF46894">
    <property type="entry name" value="C-terminal effector domain of the bipartite response regulators"/>
    <property type="match status" value="1"/>
</dbReference>
<feature type="domain" description="HTH luxR-type" evidence="1">
    <location>
        <begin position="301"/>
        <end position="358"/>
    </location>
</feature>
<keyword evidence="3" id="KW-1185">Reference proteome</keyword>
<dbReference type="SMART" id="SM00421">
    <property type="entry name" value="HTH_LUXR"/>
    <property type="match status" value="1"/>
</dbReference>
<dbReference type="InterPro" id="IPR036388">
    <property type="entry name" value="WH-like_DNA-bd_sf"/>
</dbReference>
<dbReference type="OrthoDB" id="5560285at2"/>
<dbReference type="InterPro" id="IPR016032">
    <property type="entry name" value="Sig_transdc_resp-reg_C-effctor"/>
</dbReference>
<evidence type="ECO:0000259" key="1">
    <source>
        <dbReference type="SMART" id="SM00421"/>
    </source>
</evidence>
<protein>
    <submittedName>
        <fullName evidence="2">Helix-turn-helix transcriptional regulator</fullName>
    </submittedName>
</protein>
<dbReference type="RefSeq" id="WP_107243360.1">
    <property type="nucleotide sequence ID" value="NZ_PYMJ01000013.1"/>
</dbReference>
<dbReference type="InterPro" id="IPR000792">
    <property type="entry name" value="Tscrpt_reg_LuxR_C"/>
</dbReference>
<evidence type="ECO:0000313" key="2">
    <source>
        <dbReference type="EMBL" id="PSU47739.1"/>
    </source>
</evidence>
<dbReference type="GO" id="GO:0003677">
    <property type="term" value="F:DNA binding"/>
    <property type="evidence" value="ECO:0007669"/>
    <property type="project" value="InterPro"/>
</dbReference>
<dbReference type="Gene3D" id="3.30.450.20">
    <property type="entry name" value="PAS domain"/>
    <property type="match status" value="1"/>
</dbReference>
<sequence>MTKFNFDDLIKSLYGSLIDPDGFKPFLSKLIEQCNFRSGALIMANMETRDVNIIWMEGLELENLQLFMERLDRKDPLIEKLVKAAPGSLIIAGDATREDARINEPEFYHDWICELDIHYAAGAVLTIEDGWVSQMVFQRRHDQGMFLPDEMDMLKQLIPHMQHAMHLHHIKVDQDKQRLLSQLLFDQIQQPVILLDNANNVCHCNQKANAFLSKSMPLKIINRKLQSIKTNKNTEIDLAINACRTNKSTQTVHIKTKDNHVLALTFAPLVKENNSIEDGIAIFIYNSEQAPNLDLQILHDLFNLSDKEGKVCCELVNGRSPAEIADLHYLSYETVRTYIKRIMKKTQTSRQNELVAKLMSSPAFYPITSPSKV</sequence>
<dbReference type="Gene3D" id="1.10.10.10">
    <property type="entry name" value="Winged helix-like DNA-binding domain superfamily/Winged helix DNA-binding domain"/>
    <property type="match status" value="1"/>
</dbReference>
<dbReference type="EMBL" id="PYMJ01000013">
    <property type="protein sequence ID" value="PSU47739.1"/>
    <property type="molecule type" value="Genomic_DNA"/>
</dbReference>
<name>A0A2T3JFL6_9GAMM</name>
<dbReference type="GO" id="GO:0006355">
    <property type="term" value="P:regulation of DNA-templated transcription"/>
    <property type="evidence" value="ECO:0007669"/>
    <property type="project" value="InterPro"/>
</dbReference>
<comment type="caution">
    <text evidence="2">The sequence shown here is derived from an EMBL/GenBank/DDBJ whole genome shotgun (WGS) entry which is preliminary data.</text>
</comment>
<gene>
    <name evidence="2" type="ORF">C9J12_14445</name>
</gene>
<dbReference type="Pfam" id="PF00196">
    <property type="entry name" value="GerE"/>
    <property type="match status" value="1"/>
</dbReference>
<organism evidence="2 3">
    <name type="scientific">Photobacterium frigidiphilum</name>
    <dbReference type="NCBI Taxonomy" id="264736"/>
    <lineage>
        <taxon>Bacteria</taxon>
        <taxon>Pseudomonadati</taxon>
        <taxon>Pseudomonadota</taxon>
        <taxon>Gammaproteobacteria</taxon>
        <taxon>Vibrionales</taxon>
        <taxon>Vibrionaceae</taxon>
        <taxon>Photobacterium</taxon>
    </lineage>
</organism>
<evidence type="ECO:0000313" key="3">
    <source>
        <dbReference type="Proteomes" id="UP000240987"/>
    </source>
</evidence>
<dbReference type="Proteomes" id="UP000240987">
    <property type="component" value="Unassembled WGS sequence"/>
</dbReference>